<sequence length="94" mass="10500">MRLRCRRDRRCRPHPKRLDQPHRGTPTSATEPALATNRGSPSDEGSFRISVTRPHREKIVFTPVGPLDLATTSRFVEVPDPRLRATTPCSASAV</sequence>
<proteinExistence type="predicted"/>
<comment type="caution">
    <text evidence="2">The sequence shown here is derived from an EMBL/GenBank/DDBJ whole genome shotgun (WGS) entry which is preliminary data.</text>
</comment>
<feature type="compositionally biased region" description="Basic residues" evidence="1">
    <location>
        <begin position="1"/>
        <end position="15"/>
    </location>
</feature>
<reference evidence="2 3" key="1">
    <citation type="submission" date="2020-07" db="EMBL/GenBank/DDBJ databases">
        <title>Sequencing the genomes of 1000 actinobacteria strains.</title>
        <authorList>
            <person name="Klenk H.-P."/>
        </authorList>
    </citation>
    <scope>NUCLEOTIDE SEQUENCE [LARGE SCALE GENOMIC DNA]</scope>
    <source>
        <strain evidence="2 3">DSM 45975</strain>
    </source>
</reference>
<name>A0A839DY38_9PSEU</name>
<protein>
    <submittedName>
        <fullName evidence="2">Uncharacterized protein</fullName>
    </submittedName>
</protein>
<dbReference type="Proteomes" id="UP000569329">
    <property type="component" value="Unassembled WGS sequence"/>
</dbReference>
<evidence type="ECO:0000313" key="3">
    <source>
        <dbReference type="Proteomes" id="UP000569329"/>
    </source>
</evidence>
<evidence type="ECO:0000256" key="1">
    <source>
        <dbReference type="SAM" id="MobiDB-lite"/>
    </source>
</evidence>
<dbReference type="RefSeq" id="WP_182543288.1">
    <property type="nucleotide sequence ID" value="NZ_JACGWZ010000001.1"/>
</dbReference>
<dbReference type="EMBL" id="JACGWZ010000001">
    <property type="protein sequence ID" value="MBA8824141.1"/>
    <property type="molecule type" value="Genomic_DNA"/>
</dbReference>
<gene>
    <name evidence="2" type="ORF">FHX42_001470</name>
</gene>
<keyword evidence="3" id="KW-1185">Reference proteome</keyword>
<feature type="region of interest" description="Disordered" evidence="1">
    <location>
        <begin position="1"/>
        <end position="48"/>
    </location>
</feature>
<organism evidence="2 3">
    <name type="scientific">Halosaccharopolyspora lacisalsi</name>
    <dbReference type="NCBI Taxonomy" id="1000566"/>
    <lineage>
        <taxon>Bacteria</taxon>
        <taxon>Bacillati</taxon>
        <taxon>Actinomycetota</taxon>
        <taxon>Actinomycetes</taxon>
        <taxon>Pseudonocardiales</taxon>
        <taxon>Pseudonocardiaceae</taxon>
        <taxon>Halosaccharopolyspora</taxon>
    </lineage>
</organism>
<evidence type="ECO:0000313" key="2">
    <source>
        <dbReference type="EMBL" id="MBA8824141.1"/>
    </source>
</evidence>
<accession>A0A839DY38</accession>
<dbReference type="AlphaFoldDB" id="A0A839DY38"/>